<dbReference type="Pfam" id="PF00561">
    <property type="entry name" value="Abhydrolase_1"/>
    <property type="match status" value="1"/>
</dbReference>
<dbReference type="EMBL" id="PNYA01000009">
    <property type="protein sequence ID" value="PMS20039.1"/>
    <property type="molecule type" value="Genomic_DNA"/>
</dbReference>
<gene>
    <name evidence="3" type="ORF">C0Z18_11510</name>
</gene>
<dbReference type="Proteomes" id="UP000235616">
    <property type="component" value="Unassembled WGS sequence"/>
</dbReference>
<dbReference type="RefSeq" id="WP_102645546.1">
    <property type="nucleotide sequence ID" value="NZ_PNYA01000009.1"/>
</dbReference>
<protein>
    <submittedName>
        <fullName evidence="3">Alpha/beta hydrolase</fullName>
    </submittedName>
</protein>
<dbReference type="InterPro" id="IPR029058">
    <property type="entry name" value="AB_hydrolase_fold"/>
</dbReference>
<accession>A0A2N7VSD6</accession>
<keyword evidence="1 3" id="KW-0378">Hydrolase</keyword>
<dbReference type="OrthoDB" id="9780765at2"/>
<dbReference type="Gene3D" id="3.40.50.1820">
    <property type="entry name" value="alpha/beta hydrolase"/>
    <property type="match status" value="1"/>
</dbReference>
<sequence length="312" mass="34910">MSFADFTPFRVDADGVEIFGMTGGEGPPLLLLHGHPQTHRIWDRCVARLAEHFTVVATDLRGYGQSGKPASDAAHMPYSKRAMAADQVAVMRHFGFDRFLLCAHDRGARVAHRMALDYPDAVERMMLLDIAPTLAMYEATDRAFATAYFHWFFLIQPEPLPETLIGADPETYVKSVMGGRHAGLEPFEPDALRAYCDALRAPGAVHAMCEDYRASATIDLEHDRADLERGRKIGCPLRVLWGAHGVVGRCFDPLQEWRRVARDVSGRALACGHYIPEEAPDALIAEIHDFFEADESGERMVRSERHLNEHRA</sequence>
<dbReference type="InterPro" id="IPR000639">
    <property type="entry name" value="Epox_hydrolase-like"/>
</dbReference>
<dbReference type="SUPFAM" id="SSF53474">
    <property type="entry name" value="alpha/beta-Hydrolases"/>
    <property type="match status" value="1"/>
</dbReference>
<dbReference type="InterPro" id="IPR000073">
    <property type="entry name" value="AB_hydrolase_1"/>
</dbReference>
<name>A0A2N7VSD6_9BURK</name>
<organism evidence="3 4">
    <name type="scientific">Trinickia dabaoshanensis</name>
    <dbReference type="NCBI Taxonomy" id="564714"/>
    <lineage>
        <taxon>Bacteria</taxon>
        <taxon>Pseudomonadati</taxon>
        <taxon>Pseudomonadota</taxon>
        <taxon>Betaproteobacteria</taxon>
        <taxon>Burkholderiales</taxon>
        <taxon>Burkholderiaceae</taxon>
        <taxon>Trinickia</taxon>
    </lineage>
</organism>
<dbReference type="PANTHER" id="PTHR43329">
    <property type="entry name" value="EPOXIDE HYDROLASE"/>
    <property type="match status" value="1"/>
</dbReference>
<keyword evidence="4" id="KW-1185">Reference proteome</keyword>
<dbReference type="GO" id="GO:0016787">
    <property type="term" value="F:hydrolase activity"/>
    <property type="evidence" value="ECO:0007669"/>
    <property type="project" value="UniProtKB-KW"/>
</dbReference>
<reference evidence="3 4" key="1">
    <citation type="submission" date="2018-01" db="EMBL/GenBank/DDBJ databases">
        <title>Whole genome analyses suggest that Burkholderia sensu lato contains two further novel genera in the rhizoxinica-symbiotica group Mycetohabitans gen. nov., and Trinickia gen. nov.: implications for the evolution of diazotrophy and nodulation in the Burkholderiaceae.</title>
        <authorList>
            <person name="Estrada-de los Santos P."/>
            <person name="Palmer M."/>
            <person name="Chavez-Ramirez B."/>
            <person name="Beukes C."/>
            <person name="Steenkamp E.T."/>
            <person name="Hirsch A.M."/>
            <person name="Manyaka P."/>
            <person name="Maluk M."/>
            <person name="Lafos M."/>
            <person name="Crook M."/>
            <person name="Gross E."/>
            <person name="Simon M.F."/>
            <person name="Bueno dos Reis Junior F."/>
            <person name="Poole P.S."/>
            <person name="Venter S.N."/>
            <person name="James E.K."/>
        </authorList>
    </citation>
    <scope>NUCLEOTIDE SEQUENCE [LARGE SCALE GENOMIC DNA]</scope>
    <source>
        <strain evidence="3 4">GIMN1.004</strain>
    </source>
</reference>
<dbReference type="AlphaFoldDB" id="A0A2N7VSD6"/>
<evidence type="ECO:0000256" key="1">
    <source>
        <dbReference type="ARBA" id="ARBA00022801"/>
    </source>
</evidence>
<evidence type="ECO:0000259" key="2">
    <source>
        <dbReference type="Pfam" id="PF00561"/>
    </source>
</evidence>
<evidence type="ECO:0000313" key="4">
    <source>
        <dbReference type="Proteomes" id="UP000235616"/>
    </source>
</evidence>
<feature type="domain" description="AB hydrolase-1" evidence="2">
    <location>
        <begin position="27"/>
        <end position="168"/>
    </location>
</feature>
<proteinExistence type="predicted"/>
<evidence type="ECO:0000313" key="3">
    <source>
        <dbReference type="EMBL" id="PMS20039.1"/>
    </source>
</evidence>
<dbReference type="PRINTS" id="PR00412">
    <property type="entry name" value="EPOXHYDRLASE"/>
</dbReference>
<comment type="caution">
    <text evidence="3">The sequence shown here is derived from an EMBL/GenBank/DDBJ whole genome shotgun (WGS) entry which is preliminary data.</text>
</comment>